<gene>
    <name evidence="1" type="ORF">WKI58_28240</name>
</gene>
<organism evidence="1 2">
    <name type="scientific">Streptomyces pratisoli</name>
    <dbReference type="NCBI Taxonomy" id="3139917"/>
    <lineage>
        <taxon>Bacteria</taxon>
        <taxon>Bacillati</taxon>
        <taxon>Actinomycetota</taxon>
        <taxon>Actinomycetes</taxon>
        <taxon>Kitasatosporales</taxon>
        <taxon>Streptomycetaceae</taxon>
        <taxon>Streptomyces</taxon>
    </lineage>
</organism>
<keyword evidence="1" id="KW-0560">Oxidoreductase</keyword>
<keyword evidence="1" id="KW-0223">Dioxygenase</keyword>
<evidence type="ECO:0000313" key="1">
    <source>
        <dbReference type="EMBL" id="MEJ8660363.1"/>
    </source>
</evidence>
<dbReference type="Proteomes" id="UP001375539">
    <property type="component" value="Unassembled WGS sequence"/>
</dbReference>
<comment type="caution">
    <text evidence="1">The sequence shown here is derived from an EMBL/GenBank/DDBJ whole genome shotgun (WGS) entry which is preliminary data.</text>
</comment>
<dbReference type="EMBL" id="JBBKAI010000002">
    <property type="protein sequence ID" value="MEJ8660363.1"/>
    <property type="molecule type" value="Genomic_DNA"/>
</dbReference>
<keyword evidence="2" id="KW-1185">Reference proteome</keyword>
<proteinExistence type="predicted"/>
<name>A0ACC6QQ73_9ACTN</name>
<sequence length="432" mass="48782">MTRASSMFDLISDQDDERPYFETGGIGRSHEFYTGEEQHRREMARIYGRRWLPVDHVSRLKDKGAYTTLNIGTGSVLIIHGDNGIQAYHNYCRHRGYKLVEEAAGKRQSLVCLYHCWVYDRNGKLKSLNGTYFDHFFEKEKNGLLPVRTEVRFGVVFIALSDDAPDLDASLGEFGEFARVYELADLECVEAKDYPVASNWKLVAHNVNESLHFPTAHKDLHRITDFDDAGTYELKGDIVGAWQSIRNGYNSVSMTGRSARTPMELVPEADRMKINWITILPNLLFGFTADYVMMQWVWPESPGTCFVRHFWLFHPSETAKSDFSHEAVFALWDKANYEDWEMCERTHRGLSNPLWAPGQLSLDEEVVSQIDSWVAAETAERSDTAANAEDRAVTSAKAEDAEQAADISAKAEDTAAKAEDFAGTSETGKATG</sequence>
<reference evidence="1" key="1">
    <citation type="submission" date="2024-03" db="EMBL/GenBank/DDBJ databases">
        <title>Novel Streptomyces species of biotechnological and ecological value are a feature of Machair soil.</title>
        <authorList>
            <person name="Prole J.R."/>
            <person name="Goodfellow M."/>
            <person name="Allenby N."/>
            <person name="Ward A.C."/>
        </authorList>
    </citation>
    <scope>NUCLEOTIDE SEQUENCE</scope>
    <source>
        <strain evidence="1">MS1.AVA.4</strain>
    </source>
</reference>
<accession>A0ACC6QQ73</accession>
<protein>
    <submittedName>
        <fullName evidence="1">Aromatic ring-hydroxylating dioxygenase subunit alpha</fullName>
    </submittedName>
</protein>
<evidence type="ECO:0000313" key="2">
    <source>
        <dbReference type="Proteomes" id="UP001375539"/>
    </source>
</evidence>